<dbReference type="EMBL" id="PQNY01000029">
    <property type="protein sequence ID" value="POS00698.1"/>
    <property type="molecule type" value="Genomic_DNA"/>
</dbReference>
<keyword evidence="2" id="KW-1185">Reference proteome</keyword>
<dbReference type="Pfam" id="PF13715">
    <property type="entry name" value="CarbopepD_reg_2"/>
    <property type="match status" value="1"/>
</dbReference>
<accession>A0A2S4N4N8</accession>
<keyword evidence="1" id="KW-0645">Protease</keyword>
<comment type="caution">
    <text evidence="1">The sequence shown here is derived from an EMBL/GenBank/DDBJ whole genome shotgun (WGS) entry which is preliminary data.</text>
</comment>
<dbReference type="SUPFAM" id="SSF56935">
    <property type="entry name" value="Porins"/>
    <property type="match status" value="1"/>
</dbReference>
<dbReference type="SUPFAM" id="SSF49464">
    <property type="entry name" value="Carboxypeptidase regulatory domain-like"/>
    <property type="match status" value="1"/>
</dbReference>
<protein>
    <submittedName>
        <fullName evidence="1">Carboxypeptidase-like protein</fullName>
    </submittedName>
</protein>
<dbReference type="Gene3D" id="2.60.40.1120">
    <property type="entry name" value="Carboxypeptidase-like, regulatory domain"/>
    <property type="match status" value="1"/>
</dbReference>
<evidence type="ECO:0000313" key="1">
    <source>
        <dbReference type="EMBL" id="POS00698.1"/>
    </source>
</evidence>
<dbReference type="RefSeq" id="WP_103727085.1">
    <property type="nucleotide sequence ID" value="NZ_PQNY01000029.1"/>
</dbReference>
<dbReference type="Proteomes" id="UP000237056">
    <property type="component" value="Unassembled WGS sequence"/>
</dbReference>
<dbReference type="AlphaFoldDB" id="A0A2S4N4N8"/>
<dbReference type="InterPro" id="IPR008969">
    <property type="entry name" value="CarboxyPept-like_regulatory"/>
</dbReference>
<gene>
    <name evidence="1" type="ORF">Q361_1293</name>
</gene>
<dbReference type="OrthoDB" id="603275at2"/>
<sequence>MKKILWIIILFSNCVFSQIVIKGKIEDKNGNTISKANVLIYKKATENIITYNISDNNGNYSISFPSSYEEVDIQVRCMGYETITETIENKSINKNFTLIEKVFELKDVVVKSSPIRQKGDTIKYFVNSFSKEQDRSIGDVLKRMPGIEVLSDGKILYQGRPINKYYIEGLDLLEGKYNLANENLPFKEVTQVQILENHQPIKALDSLKFSDQAALNIKLKNAYTFTGQARLGSGFSPLLWDANITPMLFTKKKQMLTTYQANNTGDNVASQLKKHTIEDLLNQFENNSEKTDWLGIQQLATPNFSEKRWLDNNIHLLSGNYLHKLKNDYELRVNLSYLNDYQQQNGFTNTEFITPTNTITILEEKQNHFFFNSLQTNLTLQKNASKNYFKNSLEFQGFWDSQRGTILLNNQQLKQQLSNEFFRISNQLKTIFPLGKQMITLNSYIGLNKTPQTLNVNPGQFENLINNNLPYDEVTQQVDLKTFYTNNSFGFTKLIKRFSVETKIGFQIENQQLNSEILTSENFNLVNEFSNNLDWFRSKFYLNITTQYKKDKWRFELTTPINHHNFQIKDTPLQSSENLNQVTFEPRLSAIYDVNSFWKINSSINFTNQFGTINQIHYAYILQNYRNLQRINAPIPQITNQNFSIGIAYRNPIKTLFWNVMYMNSKSVNNLLYQTQVSTNGASELKAIEQDNNRNNHNISTRASKYYSKIKSNITLNATFNLQSFQQLLNNNLTDIKNQSLVVGNKIDTDITDKMNVEYQANWTFSKNKTQNQDNPTVTQQSHILNLNIYPAKNQYFAVKSEYINNNLFTERTENLFTDLIYRYTISKKKIDLEFQLSNLFNTTNYRTINISDFSYVETNFNLRPRQVLFKIRFTL</sequence>
<keyword evidence="1" id="KW-0378">Hydrolase</keyword>
<dbReference type="GO" id="GO:0004180">
    <property type="term" value="F:carboxypeptidase activity"/>
    <property type="evidence" value="ECO:0007669"/>
    <property type="project" value="UniProtKB-KW"/>
</dbReference>
<evidence type="ECO:0000313" key="2">
    <source>
        <dbReference type="Proteomes" id="UP000237056"/>
    </source>
</evidence>
<keyword evidence="1" id="KW-0121">Carboxypeptidase</keyword>
<reference evidence="1 2" key="1">
    <citation type="submission" date="2018-01" db="EMBL/GenBank/DDBJ databases">
        <title>Genomic Encyclopedia of Type Strains, Phase I: the one thousand microbial genomes (KMG-I) project.</title>
        <authorList>
            <person name="Goeker M."/>
        </authorList>
    </citation>
    <scope>NUCLEOTIDE SEQUENCE [LARGE SCALE GENOMIC DNA]</scope>
    <source>
        <strain evidence="1 2">DSM 17960</strain>
    </source>
</reference>
<name>A0A2S4N4N8_9FLAO</name>
<organism evidence="1 2">
    <name type="scientific">Flavobacterium croceum DSM 17960</name>
    <dbReference type="NCBI Taxonomy" id="1121886"/>
    <lineage>
        <taxon>Bacteria</taxon>
        <taxon>Pseudomonadati</taxon>
        <taxon>Bacteroidota</taxon>
        <taxon>Flavobacteriia</taxon>
        <taxon>Flavobacteriales</taxon>
        <taxon>Flavobacteriaceae</taxon>
        <taxon>Flavobacterium</taxon>
    </lineage>
</organism>
<proteinExistence type="predicted"/>